<keyword evidence="1" id="KW-0805">Transcription regulation</keyword>
<reference evidence="7" key="1">
    <citation type="submission" date="2006-10" db="EMBL/GenBank/DDBJ databases">
        <authorList>
            <person name="Amadeo P."/>
            <person name="Zhao Q."/>
            <person name="Wortman J."/>
            <person name="Fraser-Liggett C."/>
            <person name="Carlton J."/>
        </authorList>
    </citation>
    <scope>NUCLEOTIDE SEQUENCE</scope>
    <source>
        <strain evidence="7">G3</strain>
    </source>
</reference>
<dbReference type="GO" id="GO:0000981">
    <property type="term" value="F:DNA-binding transcription factor activity, RNA polymerase II-specific"/>
    <property type="evidence" value="ECO:0000318"/>
    <property type="project" value="GO_Central"/>
</dbReference>
<dbReference type="PANTHER" id="PTHR46621:SF1">
    <property type="entry name" value="SNRNA-ACTIVATING PROTEIN COMPLEX SUBUNIT 4"/>
    <property type="match status" value="1"/>
</dbReference>
<dbReference type="InterPro" id="IPR001005">
    <property type="entry name" value="SANT/Myb"/>
</dbReference>
<accession>A2EVH9</accession>
<dbReference type="GO" id="GO:0000978">
    <property type="term" value="F:RNA polymerase II cis-regulatory region sequence-specific DNA binding"/>
    <property type="evidence" value="ECO:0000318"/>
    <property type="project" value="GO_Central"/>
</dbReference>
<evidence type="ECO:0000256" key="3">
    <source>
        <dbReference type="ARBA" id="ARBA00023163"/>
    </source>
</evidence>
<proteinExistence type="predicted"/>
<gene>
    <name evidence="7" type="ORF">TVAG_398900</name>
</gene>
<name>A2EVH9_TRIV3</name>
<dbReference type="Proteomes" id="UP000001542">
    <property type="component" value="Unassembled WGS sequence"/>
</dbReference>
<evidence type="ECO:0000259" key="6">
    <source>
        <dbReference type="PROSITE" id="PS51294"/>
    </source>
</evidence>
<dbReference type="OrthoDB" id="2143914at2759"/>
<organism evidence="7 8">
    <name type="scientific">Trichomonas vaginalis (strain ATCC PRA-98 / G3)</name>
    <dbReference type="NCBI Taxonomy" id="412133"/>
    <lineage>
        <taxon>Eukaryota</taxon>
        <taxon>Metamonada</taxon>
        <taxon>Parabasalia</taxon>
        <taxon>Trichomonadida</taxon>
        <taxon>Trichomonadidae</taxon>
        <taxon>Trichomonas</taxon>
    </lineage>
</organism>
<dbReference type="InParanoid" id="A2EVH9"/>
<dbReference type="Gene3D" id="1.10.10.60">
    <property type="entry name" value="Homeodomain-like"/>
    <property type="match status" value="2"/>
</dbReference>
<keyword evidence="3" id="KW-0804">Transcription</keyword>
<feature type="domain" description="Myb-like" evidence="5">
    <location>
        <begin position="62"/>
        <end position="112"/>
    </location>
</feature>
<dbReference type="VEuPathDB" id="TrichDB:TVAGG3_0526900"/>
<dbReference type="SUPFAM" id="SSF46689">
    <property type="entry name" value="Homeodomain-like"/>
    <property type="match status" value="1"/>
</dbReference>
<dbReference type="PROSITE" id="PS51294">
    <property type="entry name" value="HTH_MYB"/>
    <property type="match status" value="2"/>
</dbReference>
<evidence type="ECO:0000313" key="7">
    <source>
        <dbReference type="EMBL" id="EAY03365.1"/>
    </source>
</evidence>
<dbReference type="AlphaFoldDB" id="A2EVH9"/>
<evidence type="ECO:0000256" key="1">
    <source>
        <dbReference type="ARBA" id="ARBA00023015"/>
    </source>
</evidence>
<dbReference type="CDD" id="cd00167">
    <property type="entry name" value="SANT"/>
    <property type="match status" value="2"/>
</dbReference>
<dbReference type="EMBL" id="DS113507">
    <property type="protein sequence ID" value="EAY03365.1"/>
    <property type="molecule type" value="Genomic_DNA"/>
</dbReference>
<dbReference type="VEuPathDB" id="TrichDB:TVAG_398900"/>
<dbReference type="InterPro" id="IPR051575">
    <property type="entry name" value="Myb-like_DNA-bd"/>
</dbReference>
<protein>
    <submittedName>
        <fullName evidence="7">Myb-like DNA-binding domain containing protein</fullName>
    </submittedName>
</protein>
<reference evidence="7" key="2">
    <citation type="journal article" date="2007" name="Science">
        <title>Draft genome sequence of the sexually transmitted pathogen Trichomonas vaginalis.</title>
        <authorList>
            <person name="Carlton J.M."/>
            <person name="Hirt R.P."/>
            <person name="Silva J.C."/>
            <person name="Delcher A.L."/>
            <person name="Schatz M."/>
            <person name="Zhao Q."/>
            <person name="Wortman J.R."/>
            <person name="Bidwell S.L."/>
            <person name="Alsmark U.C.M."/>
            <person name="Besteiro S."/>
            <person name="Sicheritz-Ponten T."/>
            <person name="Noel C.J."/>
            <person name="Dacks J.B."/>
            <person name="Foster P.G."/>
            <person name="Simillion C."/>
            <person name="Van de Peer Y."/>
            <person name="Miranda-Saavedra D."/>
            <person name="Barton G.J."/>
            <person name="Westrop G.D."/>
            <person name="Mueller S."/>
            <person name="Dessi D."/>
            <person name="Fiori P.L."/>
            <person name="Ren Q."/>
            <person name="Paulsen I."/>
            <person name="Zhang H."/>
            <person name="Bastida-Corcuera F.D."/>
            <person name="Simoes-Barbosa A."/>
            <person name="Brown M.T."/>
            <person name="Hayes R.D."/>
            <person name="Mukherjee M."/>
            <person name="Okumura C.Y."/>
            <person name="Schneider R."/>
            <person name="Smith A.J."/>
            <person name="Vanacova S."/>
            <person name="Villalvazo M."/>
            <person name="Haas B.J."/>
            <person name="Pertea M."/>
            <person name="Feldblyum T.V."/>
            <person name="Utterback T.R."/>
            <person name="Shu C.L."/>
            <person name="Osoegawa K."/>
            <person name="de Jong P.J."/>
            <person name="Hrdy I."/>
            <person name="Horvathova L."/>
            <person name="Zubacova Z."/>
            <person name="Dolezal P."/>
            <person name="Malik S.B."/>
            <person name="Logsdon J.M. Jr."/>
            <person name="Henze K."/>
            <person name="Gupta A."/>
            <person name="Wang C.C."/>
            <person name="Dunne R.L."/>
            <person name="Upcroft J.A."/>
            <person name="Upcroft P."/>
            <person name="White O."/>
            <person name="Salzberg S.L."/>
            <person name="Tang P."/>
            <person name="Chiu C.-H."/>
            <person name="Lee Y.-S."/>
            <person name="Embley T.M."/>
            <person name="Coombs G.H."/>
            <person name="Mottram J.C."/>
            <person name="Tachezy J."/>
            <person name="Fraser-Liggett C.M."/>
            <person name="Johnson P.J."/>
        </authorList>
    </citation>
    <scope>NUCLEOTIDE SEQUENCE [LARGE SCALE GENOMIC DNA]</scope>
    <source>
        <strain evidence="7">G3</strain>
    </source>
</reference>
<evidence type="ECO:0000259" key="5">
    <source>
        <dbReference type="PROSITE" id="PS50090"/>
    </source>
</evidence>
<keyword evidence="2 7" id="KW-0238">DNA-binding</keyword>
<dbReference type="SMR" id="A2EVH9"/>
<dbReference type="eggNOG" id="KOG0048">
    <property type="taxonomic scope" value="Eukaryota"/>
</dbReference>
<dbReference type="PANTHER" id="PTHR46621">
    <property type="entry name" value="SNRNA-ACTIVATING PROTEIN COMPLEX SUBUNIT 4"/>
    <property type="match status" value="1"/>
</dbReference>
<dbReference type="GO" id="GO:0006355">
    <property type="term" value="P:regulation of DNA-templated transcription"/>
    <property type="evidence" value="ECO:0000318"/>
    <property type="project" value="GO_Central"/>
</dbReference>
<dbReference type="RefSeq" id="XP_001315588.1">
    <property type="nucleotide sequence ID" value="XM_001315553.1"/>
</dbReference>
<evidence type="ECO:0000313" key="8">
    <source>
        <dbReference type="Proteomes" id="UP000001542"/>
    </source>
</evidence>
<dbReference type="InterPro" id="IPR009057">
    <property type="entry name" value="Homeodomain-like_sf"/>
</dbReference>
<dbReference type="GO" id="GO:0005634">
    <property type="term" value="C:nucleus"/>
    <property type="evidence" value="ECO:0000318"/>
    <property type="project" value="GO_Central"/>
</dbReference>
<dbReference type="PROSITE" id="PS50090">
    <property type="entry name" value="MYB_LIKE"/>
    <property type="match status" value="2"/>
</dbReference>
<dbReference type="InterPro" id="IPR017930">
    <property type="entry name" value="Myb_dom"/>
</dbReference>
<feature type="domain" description="Myb-like" evidence="5">
    <location>
        <begin position="15"/>
        <end position="61"/>
    </location>
</feature>
<evidence type="ECO:0000256" key="4">
    <source>
        <dbReference type="ARBA" id="ARBA00023242"/>
    </source>
</evidence>
<feature type="domain" description="HTH myb-type" evidence="6">
    <location>
        <begin position="10"/>
        <end position="61"/>
    </location>
</feature>
<dbReference type="STRING" id="5722.A2EVH9"/>
<sequence>MSSYDDNSLQKICAKVKFSIEQDNTLKELVQRYGASQWEQKAALIPGKTARQCRDRWFNYLDPKLNQEAWTDEEDQKLIKKYLQVGPHWKIIADYLDNRSTNSVRNRLLKLQRKQCVPESNYYSKKKSGSIQSKKANKEMKQIVEKSEDIVEQSSPGDQPIGDFNSVFDQLFDSKNFDIDSLLDNLWV</sequence>
<evidence type="ECO:0000256" key="2">
    <source>
        <dbReference type="ARBA" id="ARBA00023125"/>
    </source>
</evidence>
<dbReference type="Pfam" id="PF13921">
    <property type="entry name" value="Myb_DNA-bind_6"/>
    <property type="match status" value="1"/>
</dbReference>
<dbReference type="KEGG" id="tva:4761210"/>
<dbReference type="SMART" id="SM00717">
    <property type="entry name" value="SANT"/>
    <property type="match status" value="2"/>
</dbReference>
<keyword evidence="4" id="KW-0539">Nucleus</keyword>
<keyword evidence="8" id="KW-1185">Reference proteome</keyword>
<feature type="domain" description="HTH myb-type" evidence="6">
    <location>
        <begin position="62"/>
        <end position="116"/>
    </location>
</feature>